<protein>
    <submittedName>
        <fullName evidence="1">Uncharacterized protein</fullName>
    </submittedName>
</protein>
<name>A0A176YLA7_9BRAD</name>
<comment type="caution">
    <text evidence="1">The sequence shown here is derived from an EMBL/GenBank/DDBJ whole genome shotgun (WGS) entry which is preliminary data.</text>
</comment>
<keyword evidence="2" id="KW-1185">Reference proteome</keyword>
<dbReference type="AlphaFoldDB" id="A0A176YLA7"/>
<evidence type="ECO:0000313" key="2">
    <source>
        <dbReference type="Proteomes" id="UP000077173"/>
    </source>
</evidence>
<organism evidence="1 2">
    <name type="scientific">Bradyrhizobium neotropicale</name>
    <dbReference type="NCBI Taxonomy" id="1497615"/>
    <lineage>
        <taxon>Bacteria</taxon>
        <taxon>Pseudomonadati</taxon>
        <taxon>Pseudomonadota</taxon>
        <taxon>Alphaproteobacteria</taxon>
        <taxon>Hyphomicrobiales</taxon>
        <taxon>Nitrobacteraceae</taxon>
        <taxon>Bradyrhizobium</taxon>
    </lineage>
</organism>
<reference evidence="1 2" key="1">
    <citation type="submission" date="2016-02" db="EMBL/GenBank/DDBJ databases">
        <title>Draft genome sequence of the strain BR 10247T Bradyrhizobium neotropicale isolated from nodules of Centrolobium paraense.</title>
        <authorList>
            <person name="Simoes-Araujo J.L."/>
            <person name="Barauna A.C."/>
            <person name="Silva K."/>
            <person name="Zilli J.E."/>
        </authorList>
    </citation>
    <scope>NUCLEOTIDE SEQUENCE [LARGE SCALE GENOMIC DNA]</scope>
    <source>
        <strain evidence="1 2">BR 10247</strain>
    </source>
</reference>
<accession>A0A176YLA7</accession>
<dbReference type="Proteomes" id="UP000077173">
    <property type="component" value="Unassembled WGS sequence"/>
</dbReference>
<proteinExistence type="predicted"/>
<dbReference type="EMBL" id="LSEF01000118">
    <property type="protein sequence ID" value="OAF06924.1"/>
    <property type="molecule type" value="Genomic_DNA"/>
</dbReference>
<gene>
    <name evidence="1" type="ORF">AXW67_31245</name>
</gene>
<sequence length="224" mass="24520">MLKVAIAAALLGGSNHVSGFLCIIDRGTIPGWLGRGRRSSFGGARIGPFVLDAVDCLPHQGTTQAHTPIDLFGQGLESISSQCTRLTLLWLWHRRCNGQVIAGMQRDRLGDDADLAIEMLKPAVDPVERLIDQTFNRGCRIEESLKRCLHNTALANTRPFGCSFQALEDLFGKLNADLSCYRRALPRSRAGHIGSFQSWSVRFISFCLKAHARLVLGGKGPTHA</sequence>
<evidence type="ECO:0000313" key="1">
    <source>
        <dbReference type="EMBL" id="OAF06924.1"/>
    </source>
</evidence>